<dbReference type="AlphaFoldDB" id="A0A1T8KKZ0"/>
<protein>
    <recommendedName>
        <fullName evidence="3">Molecular chaperone DnaJ</fullName>
    </recommendedName>
</protein>
<dbReference type="EMBL" id="FVGW01000002">
    <property type="protein sequence ID" value="SKL83120.1"/>
    <property type="molecule type" value="Genomic_DNA"/>
</dbReference>
<accession>A0A1T8KKZ0</accession>
<dbReference type="SUPFAM" id="SSF46565">
    <property type="entry name" value="Chaperone J-domain"/>
    <property type="match status" value="1"/>
</dbReference>
<sequence>MTSYPTNMTLRPITAWPHQLTQERRRSNFSAQWSETLNLLDRELWYLGSGKQNAPAVLQIAMREQDFRNDGMPRATAKPEHPGVILNVESRTGPLSFPCDTFTNWQDNLRAIALALEALRKVDRYGVTQTGQQYRGWQAIETKAQVTPEGAAVLLVGAAWPGCDIEERAKAIILGEDRDMARNAYRAARRNTHPDRNDGARAMWNRVEEAADVLRDHRYLQDQR</sequence>
<name>A0A1T8KKZ0_9MYCO</name>
<dbReference type="RefSeq" id="WP_079626552.1">
    <property type="nucleotide sequence ID" value="NZ_FVGW01000002.1"/>
</dbReference>
<proteinExistence type="predicted"/>
<evidence type="ECO:0008006" key="3">
    <source>
        <dbReference type="Google" id="ProtNLM"/>
    </source>
</evidence>
<reference evidence="1 2" key="1">
    <citation type="submission" date="2016-11" db="EMBL/GenBank/DDBJ databases">
        <authorList>
            <consortium name="Pathogen Informatics"/>
        </authorList>
    </citation>
    <scope>NUCLEOTIDE SEQUENCE [LARGE SCALE GENOMIC DNA]</scope>
    <source>
        <strain evidence="1 2">911</strain>
    </source>
</reference>
<dbReference type="Proteomes" id="UP000190074">
    <property type="component" value="Unassembled WGS sequence"/>
</dbReference>
<dbReference type="InterPro" id="IPR036869">
    <property type="entry name" value="J_dom_sf"/>
</dbReference>
<dbReference type="Gene3D" id="1.10.287.110">
    <property type="entry name" value="DnaJ domain"/>
    <property type="match status" value="1"/>
</dbReference>
<evidence type="ECO:0000313" key="2">
    <source>
        <dbReference type="Proteomes" id="UP000190074"/>
    </source>
</evidence>
<evidence type="ECO:0000313" key="1">
    <source>
        <dbReference type="EMBL" id="SKL83120.1"/>
    </source>
</evidence>
<gene>
    <name evidence="1" type="ORF">SAMEA2259716_01781</name>
</gene>
<organism evidence="1 2">
    <name type="scientific">Mycobacteroides abscessus subsp. massiliense</name>
    <dbReference type="NCBI Taxonomy" id="1962118"/>
    <lineage>
        <taxon>Bacteria</taxon>
        <taxon>Bacillati</taxon>
        <taxon>Actinomycetota</taxon>
        <taxon>Actinomycetes</taxon>
        <taxon>Mycobacteriales</taxon>
        <taxon>Mycobacteriaceae</taxon>
        <taxon>Mycobacteroides</taxon>
        <taxon>Mycobacteroides abscessus</taxon>
    </lineage>
</organism>